<dbReference type="InterPro" id="IPR013837">
    <property type="entry name" value="ATP_synth_F0_suB"/>
</dbReference>
<dbReference type="GO" id="GO:0005743">
    <property type="term" value="C:mitochondrial inner membrane"/>
    <property type="evidence" value="ECO:0007669"/>
    <property type="project" value="UniProtKB-SubCell"/>
</dbReference>
<keyword evidence="3 8" id="KW-0375">Hydrogen ion transport</keyword>
<reference evidence="9" key="1">
    <citation type="submission" date="2023-03" db="EMBL/GenBank/DDBJ databases">
        <title>Mating type loci evolution in Malassezia.</title>
        <authorList>
            <person name="Coelho M.A."/>
        </authorList>
    </citation>
    <scope>NUCLEOTIDE SEQUENCE</scope>
    <source>
        <strain evidence="9">CBS 7876</strain>
    </source>
</reference>
<keyword evidence="1 8" id="KW-0813">Transport</keyword>
<evidence type="ECO:0000256" key="4">
    <source>
        <dbReference type="ARBA" id="ARBA00022792"/>
    </source>
</evidence>
<evidence type="ECO:0000256" key="2">
    <source>
        <dbReference type="ARBA" id="ARBA00022547"/>
    </source>
</evidence>
<dbReference type="EMBL" id="CP119937">
    <property type="protein sequence ID" value="WFD03375.1"/>
    <property type="molecule type" value="Genomic_DNA"/>
</dbReference>
<keyword evidence="4 8" id="KW-0999">Mitochondrion inner membrane</keyword>
<proteinExistence type="inferred from homology"/>
<keyword evidence="6 8" id="KW-0496">Mitochondrion</keyword>
<dbReference type="Gene3D" id="1.20.5.2210">
    <property type="match status" value="1"/>
</dbReference>
<evidence type="ECO:0000256" key="6">
    <source>
        <dbReference type="ARBA" id="ARBA00023128"/>
    </source>
</evidence>
<comment type="subunit">
    <text evidence="8">F-type ATPases have 2 components, CF(1) - the catalytic core - and CF(0) - the membrane proton channel. In yeast, the dimeric form of ATP synthase consists of 17 polypeptides: alpha, beta, gamma, delta, epsilon, 4 (B), 5 (OSCP), 6 (A), 8, 9 (C), d, E (Tim11), f, g, h, i/j and k.</text>
</comment>
<protein>
    <recommendedName>
        <fullName evidence="8">ATP synthase subunit 4</fullName>
    </recommendedName>
</protein>
<evidence type="ECO:0000256" key="8">
    <source>
        <dbReference type="RuleBase" id="RU368017"/>
    </source>
</evidence>
<dbReference type="PANTHER" id="PTHR12733:SF3">
    <property type="entry name" value="ATP SYNTHASE F(0) COMPLEX SUBUNIT B1, MITOCHONDRIAL"/>
    <property type="match status" value="1"/>
</dbReference>
<evidence type="ECO:0000313" key="10">
    <source>
        <dbReference type="Proteomes" id="UP001214603"/>
    </source>
</evidence>
<evidence type="ECO:0000313" key="9">
    <source>
        <dbReference type="EMBL" id="WFD03375.1"/>
    </source>
</evidence>
<sequence length="240" mass="26385">MVFRVATRSAQAATRRAIAASAPRQAVPALATRFYSDKPTPEAKAASILDALPGNSLISKTTWVTLGAGLTAFTVSNELYVANDETVILAAFLIFATFVGRATAKPYTDWANATIERYSNILNEARSKHTQAVQNRIDEVGKKGDVVDVTKGLYAIARETIEAEKEAFELKQRTEVASEVKNVLDSWVRFEAQQREAEQKLVTESVISKVAEGLRDDKLQKQILESAVADIEKLVKDKKI</sequence>
<comment type="function">
    <text evidence="8">Subunit b, of the mitochondrial membrane ATP synthase complex (F(1)F(0) ATP synthase or Complex V) that produces ATP from ADP in the presence of a proton gradient across the membrane which is generated by electron transport complexes of the respiratory chain. ATP synthase complex consist of a soluble F(1) head domain - the catalytic core - and a membrane F(1) domain - the membrane proton channel. These two domains are linked by a central stalk rotating inside the F(1) region and a stationary peripheral stalk. During catalysis, ATP synthesis in the catalytic domain of F(1) is coupled via a rotary mechanism of the central stalk subunits to proton translocation. In vivo, can only synthesize ATP although its ATP hydrolase activity can be activated artificially in vitro. Part of the complex F(0) domain. Part of the complex F(0) domain and the peripheric stalk, which acts as a stator to hold the catalytic alpha(3)beta(3) subcomplex and subunit a/ATP6 static relative to the rotary elements.</text>
</comment>
<comment type="similarity">
    <text evidence="8">Belongs to the eukaryotic ATPase B chain family.</text>
</comment>
<dbReference type="Proteomes" id="UP001214603">
    <property type="component" value="Chromosome 4"/>
</dbReference>
<keyword evidence="7 8" id="KW-0472">Membrane</keyword>
<dbReference type="AlphaFoldDB" id="A0AAF0E1A2"/>
<keyword evidence="2 8" id="KW-0138">CF(0)</keyword>
<dbReference type="PANTHER" id="PTHR12733">
    <property type="entry name" value="MITOCHONDRIAL ATP SYNTHASE B CHAIN"/>
    <property type="match status" value="1"/>
</dbReference>
<organism evidence="9 10">
    <name type="scientific">Malassezia obtusa</name>
    <dbReference type="NCBI Taxonomy" id="76774"/>
    <lineage>
        <taxon>Eukaryota</taxon>
        <taxon>Fungi</taxon>
        <taxon>Dikarya</taxon>
        <taxon>Basidiomycota</taxon>
        <taxon>Ustilaginomycotina</taxon>
        <taxon>Malasseziomycetes</taxon>
        <taxon>Malasseziales</taxon>
        <taxon>Malasseziaceae</taxon>
        <taxon>Malassezia</taxon>
    </lineage>
</organism>
<evidence type="ECO:0000256" key="5">
    <source>
        <dbReference type="ARBA" id="ARBA00023065"/>
    </source>
</evidence>
<keyword evidence="5 8" id="KW-0406">Ion transport</keyword>
<dbReference type="GO" id="GO:0046933">
    <property type="term" value="F:proton-transporting ATP synthase activity, rotational mechanism"/>
    <property type="evidence" value="ECO:0007669"/>
    <property type="project" value="TreeGrafter"/>
</dbReference>
<comment type="subcellular location">
    <subcellularLocation>
        <location evidence="8">Mitochondrion</location>
    </subcellularLocation>
    <subcellularLocation>
        <location evidence="8">Mitochondrion inner membrane</location>
    </subcellularLocation>
</comment>
<dbReference type="GO" id="GO:0045259">
    <property type="term" value="C:proton-transporting ATP synthase complex"/>
    <property type="evidence" value="ECO:0007669"/>
    <property type="project" value="UniProtKB-KW"/>
</dbReference>
<name>A0AAF0E1A2_9BASI</name>
<keyword evidence="10" id="KW-1185">Reference proteome</keyword>
<dbReference type="SUPFAM" id="SSF161060">
    <property type="entry name" value="ATP synthase B chain-like"/>
    <property type="match status" value="1"/>
</dbReference>
<accession>A0AAF0E1A2</accession>
<gene>
    <name evidence="9" type="primary">ATP4</name>
    <name evidence="9" type="ORF">MOBT1_002064</name>
</gene>
<evidence type="ECO:0000256" key="7">
    <source>
        <dbReference type="ARBA" id="ARBA00023136"/>
    </source>
</evidence>
<evidence type="ECO:0000256" key="1">
    <source>
        <dbReference type="ARBA" id="ARBA00022448"/>
    </source>
</evidence>
<dbReference type="Pfam" id="PF05405">
    <property type="entry name" value="Mt_ATP-synt_B"/>
    <property type="match status" value="1"/>
</dbReference>
<dbReference type="InterPro" id="IPR008688">
    <property type="entry name" value="ATP_synth_Bsub_B/MI25"/>
</dbReference>
<evidence type="ECO:0000256" key="3">
    <source>
        <dbReference type="ARBA" id="ARBA00022781"/>
    </source>
</evidence>